<sequence>MSITRMTWQDGRKVGTVGEIRTADGELCVSVEALFIDKTVPRPR</sequence>
<protein>
    <submittedName>
        <fullName evidence="1">Uncharacterized protein</fullName>
    </submittedName>
</protein>
<name>A0A7K0D924_9NOCA</name>
<proteinExistence type="predicted"/>
<comment type="caution">
    <text evidence="1">The sequence shown here is derived from an EMBL/GenBank/DDBJ whole genome shotgun (WGS) entry which is preliminary data.</text>
</comment>
<dbReference type="Proteomes" id="UP000438448">
    <property type="component" value="Unassembled WGS sequence"/>
</dbReference>
<reference evidence="1 2" key="1">
    <citation type="submission" date="2019-10" db="EMBL/GenBank/DDBJ databases">
        <title>Nocardia macrotermitis sp. nov. and Nocardia aurantia sp. nov., isolated from the gut of fungus growing-termite Macrotermes natalensis.</title>
        <authorList>
            <person name="Benndorf R."/>
            <person name="Schwitalla J."/>
            <person name="Martin K."/>
            <person name="De Beer W."/>
            <person name="Kaster A.-K."/>
            <person name="Vollmers J."/>
            <person name="Poulsen M."/>
            <person name="Beemelmanns C."/>
        </authorList>
    </citation>
    <scope>NUCLEOTIDE SEQUENCE [LARGE SCALE GENOMIC DNA]</scope>
    <source>
        <strain evidence="1 2">RB20</strain>
    </source>
</reference>
<dbReference type="EMBL" id="WEGK01000012">
    <property type="protein sequence ID" value="MQY22227.1"/>
    <property type="molecule type" value="Genomic_DNA"/>
</dbReference>
<organism evidence="1 2">
    <name type="scientific">Nocardia macrotermitis</name>
    <dbReference type="NCBI Taxonomy" id="2585198"/>
    <lineage>
        <taxon>Bacteria</taxon>
        <taxon>Bacillati</taxon>
        <taxon>Actinomycetota</taxon>
        <taxon>Actinomycetes</taxon>
        <taxon>Mycobacteriales</taxon>
        <taxon>Nocardiaceae</taxon>
        <taxon>Nocardia</taxon>
    </lineage>
</organism>
<dbReference type="AlphaFoldDB" id="A0A7K0D924"/>
<dbReference type="Gene3D" id="3.10.129.10">
    <property type="entry name" value="Hotdog Thioesterase"/>
    <property type="match status" value="1"/>
</dbReference>
<keyword evidence="2" id="KW-1185">Reference proteome</keyword>
<evidence type="ECO:0000313" key="1">
    <source>
        <dbReference type="EMBL" id="MQY22227.1"/>
    </source>
</evidence>
<accession>A0A7K0D924</accession>
<gene>
    <name evidence="1" type="ORF">NRB20_53400</name>
</gene>
<evidence type="ECO:0000313" key="2">
    <source>
        <dbReference type="Proteomes" id="UP000438448"/>
    </source>
</evidence>